<dbReference type="AlphaFoldDB" id="A0A382M0A9"/>
<organism evidence="8">
    <name type="scientific">marine metagenome</name>
    <dbReference type="NCBI Taxonomy" id="408172"/>
    <lineage>
        <taxon>unclassified sequences</taxon>
        <taxon>metagenomes</taxon>
        <taxon>ecological metagenomes</taxon>
    </lineage>
</organism>
<evidence type="ECO:0000256" key="4">
    <source>
        <dbReference type="ARBA" id="ARBA00022692"/>
    </source>
</evidence>
<keyword evidence="5 7" id="KW-1133">Transmembrane helix</keyword>
<gene>
    <name evidence="8" type="ORF">METZ01_LOCUS293656</name>
</gene>
<evidence type="ECO:0000256" key="3">
    <source>
        <dbReference type="ARBA" id="ARBA00022475"/>
    </source>
</evidence>
<feature type="transmembrane region" description="Helical" evidence="7">
    <location>
        <begin position="97"/>
        <end position="118"/>
    </location>
</feature>
<dbReference type="PANTHER" id="PTHR30047:SF7">
    <property type="entry name" value="HIGH-AFFINITY CHOLINE TRANSPORT PROTEIN"/>
    <property type="match status" value="1"/>
</dbReference>
<keyword evidence="6 7" id="KW-0472">Membrane</keyword>
<evidence type="ECO:0000256" key="6">
    <source>
        <dbReference type="ARBA" id="ARBA00023136"/>
    </source>
</evidence>
<evidence type="ECO:0000256" key="7">
    <source>
        <dbReference type="SAM" id="Phobius"/>
    </source>
</evidence>
<keyword evidence="4 7" id="KW-0812">Transmembrane</keyword>
<dbReference type="GO" id="GO:0005886">
    <property type="term" value="C:plasma membrane"/>
    <property type="evidence" value="ECO:0007669"/>
    <property type="project" value="UniProtKB-SubCell"/>
</dbReference>
<evidence type="ECO:0000256" key="2">
    <source>
        <dbReference type="ARBA" id="ARBA00022448"/>
    </source>
</evidence>
<feature type="transmembrane region" description="Helical" evidence="7">
    <location>
        <begin position="151"/>
        <end position="169"/>
    </location>
</feature>
<protein>
    <submittedName>
        <fullName evidence="8">Uncharacterized protein</fullName>
    </submittedName>
</protein>
<dbReference type="GO" id="GO:0022857">
    <property type="term" value="F:transmembrane transporter activity"/>
    <property type="evidence" value="ECO:0007669"/>
    <property type="project" value="InterPro"/>
</dbReference>
<comment type="subcellular location">
    <subcellularLocation>
        <location evidence="1">Cell membrane</location>
        <topology evidence="1">Multi-pass membrane protein</topology>
    </subcellularLocation>
</comment>
<feature type="non-terminal residue" evidence="8">
    <location>
        <position position="324"/>
    </location>
</feature>
<dbReference type="Pfam" id="PF02028">
    <property type="entry name" value="BCCT"/>
    <property type="match status" value="1"/>
</dbReference>
<feature type="transmembrane region" description="Helical" evidence="7">
    <location>
        <begin position="235"/>
        <end position="256"/>
    </location>
</feature>
<evidence type="ECO:0000256" key="5">
    <source>
        <dbReference type="ARBA" id="ARBA00022989"/>
    </source>
</evidence>
<sequence length="324" mass="36563">MESKIKIESVLFFKRTNPPVFVISAIIMLVFILAVTLFTKVSKTFFDFIQLIIIEKFSWIFTVSTVLFLVLVLFLLLSRFGSIRLGSANEEPEFGYVTWFAMMFSAGMGIGLVFWSIAEPIKHFIAPPLMELETTTPIDQAIGITFFHWGFHAWAIYMIMGISLAYFSFRKGLPLTIRSCFYPLLGNKIYGTWGHCIDIFAVVGTMFGVATSLGLGAMQINSGLNFIGECPETKLTQIALIALITLFATISVVLGLEKGISRFSYFNVMLSVILLAFVFILGPTLFIVNTFGEGLKNYFSNIVYFSYWSEWVATTDWKANWTIF</sequence>
<proteinExistence type="predicted"/>
<accession>A0A382M0A9</accession>
<dbReference type="EMBL" id="UINC01089584">
    <property type="protein sequence ID" value="SVC40802.1"/>
    <property type="molecule type" value="Genomic_DNA"/>
</dbReference>
<evidence type="ECO:0000313" key="8">
    <source>
        <dbReference type="EMBL" id="SVC40802.1"/>
    </source>
</evidence>
<dbReference type="PANTHER" id="PTHR30047">
    <property type="entry name" value="HIGH-AFFINITY CHOLINE TRANSPORT PROTEIN-RELATED"/>
    <property type="match status" value="1"/>
</dbReference>
<evidence type="ECO:0000256" key="1">
    <source>
        <dbReference type="ARBA" id="ARBA00004651"/>
    </source>
</evidence>
<feature type="transmembrane region" description="Helical" evidence="7">
    <location>
        <begin position="268"/>
        <end position="288"/>
    </location>
</feature>
<feature type="transmembrane region" description="Helical" evidence="7">
    <location>
        <begin position="20"/>
        <end position="39"/>
    </location>
</feature>
<reference evidence="8" key="1">
    <citation type="submission" date="2018-05" db="EMBL/GenBank/DDBJ databases">
        <authorList>
            <person name="Lanie J.A."/>
            <person name="Ng W.-L."/>
            <person name="Kazmierczak K.M."/>
            <person name="Andrzejewski T.M."/>
            <person name="Davidsen T.M."/>
            <person name="Wayne K.J."/>
            <person name="Tettelin H."/>
            <person name="Glass J.I."/>
            <person name="Rusch D."/>
            <person name="Podicherti R."/>
            <person name="Tsui H.-C.T."/>
            <person name="Winkler M.E."/>
        </authorList>
    </citation>
    <scope>NUCLEOTIDE SEQUENCE</scope>
</reference>
<keyword evidence="2" id="KW-0813">Transport</keyword>
<keyword evidence="3" id="KW-1003">Cell membrane</keyword>
<name>A0A382M0A9_9ZZZZ</name>
<feature type="transmembrane region" description="Helical" evidence="7">
    <location>
        <begin position="59"/>
        <end position="77"/>
    </location>
</feature>
<feature type="transmembrane region" description="Helical" evidence="7">
    <location>
        <begin position="190"/>
        <end position="215"/>
    </location>
</feature>
<dbReference type="InterPro" id="IPR000060">
    <property type="entry name" value="BCCT_transptr"/>
</dbReference>